<dbReference type="AlphaFoldDB" id="A0A0S4JIE6"/>
<protein>
    <submittedName>
        <fullName evidence="2">Uncharacterized protein</fullName>
    </submittedName>
</protein>
<feature type="compositionally biased region" description="Low complexity" evidence="1">
    <location>
        <begin position="99"/>
        <end position="126"/>
    </location>
</feature>
<feature type="region of interest" description="Disordered" evidence="1">
    <location>
        <begin position="1"/>
        <end position="47"/>
    </location>
</feature>
<dbReference type="VEuPathDB" id="TriTrypDB:BSAL_25080"/>
<sequence>MQNSDPLSSADDIVFCDEGSASSTRAVPSPSSSPSQPTPTITVSPPVAIATTTTASSKQELRFGVTGTTAASITAEFPTLYNGSSSVGVMEEGVGGYRSNTSTPTSRSAASSAPSPSVPLSATTTAGSSTVRQISPQSLAEAAVKQFMIQFKRNFKDGSLTGLYRNRAATVAPTSSNNNPSASGAASPASAVSPAVAS</sequence>
<evidence type="ECO:0000313" key="2">
    <source>
        <dbReference type="EMBL" id="CUG90116.1"/>
    </source>
</evidence>
<evidence type="ECO:0000256" key="1">
    <source>
        <dbReference type="SAM" id="MobiDB-lite"/>
    </source>
</evidence>
<feature type="non-terminal residue" evidence="2">
    <location>
        <position position="198"/>
    </location>
</feature>
<reference evidence="3" key="1">
    <citation type="submission" date="2015-09" db="EMBL/GenBank/DDBJ databases">
        <authorList>
            <consortium name="Pathogen Informatics"/>
        </authorList>
    </citation>
    <scope>NUCLEOTIDE SEQUENCE [LARGE SCALE GENOMIC DNA]</scope>
    <source>
        <strain evidence="3">Lake Konstanz</strain>
    </source>
</reference>
<proteinExistence type="predicted"/>
<feature type="region of interest" description="Disordered" evidence="1">
    <location>
        <begin position="171"/>
        <end position="198"/>
    </location>
</feature>
<feature type="compositionally biased region" description="Low complexity" evidence="1">
    <location>
        <begin position="20"/>
        <end position="47"/>
    </location>
</feature>
<gene>
    <name evidence="2" type="ORF">BSAL_25080</name>
</gene>
<dbReference type="Proteomes" id="UP000051952">
    <property type="component" value="Unassembled WGS sequence"/>
</dbReference>
<dbReference type="EMBL" id="CYKH01001793">
    <property type="protein sequence ID" value="CUG90116.1"/>
    <property type="molecule type" value="Genomic_DNA"/>
</dbReference>
<evidence type="ECO:0000313" key="3">
    <source>
        <dbReference type="Proteomes" id="UP000051952"/>
    </source>
</evidence>
<name>A0A0S4JIE6_BODSA</name>
<keyword evidence="3" id="KW-1185">Reference proteome</keyword>
<feature type="region of interest" description="Disordered" evidence="1">
    <location>
        <begin position="91"/>
        <end position="129"/>
    </location>
</feature>
<organism evidence="2 3">
    <name type="scientific">Bodo saltans</name>
    <name type="common">Flagellated protozoan</name>
    <dbReference type="NCBI Taxonomy" id="75058"/>
    <lineage>
        <taxon>Eukaryota</taxon>
        <taxon>Discoba</taxon>
        <taxon>Euglenozoa</taxon>
        <taxon>Kinetoplastea</taxon>
        <taxon>Metakinetoplastina</taxon>
        <taxon>Eubodonida</taxon>
        <taxon>Bodonidae</taxon>
        <taxon>Bodo</taxon>
    </lineage>
</organism>
<accession>A0A0S4JIE6</accession>